<evidence type="ECO:0000313" key="3">
    <source>
        <dbReference type="EMBL" id="CAK9116204.1"/>
    </source>
</evidence>
<keyword evidence="4" id="KW-1185">Reference proteome</keyword>
<protein>
    <recommendedName>
        <fullName evidence="5">Ribulose-phosphate 3-epimerase</fullName>
    </recommendedName>
</protein>
<dbReference type="SUPFAM" id="SSF53474">
    <property type="entry name" value="alpha/beta-Hydrolases"/>
    <property type="match status" value="1"/>
</dbReference>
<dbReference type="Proteomes" id="UP001642484">
    <property type="component" value="Unassembled WGS sequence"/>
</dbReference>
<dbReference type="InterPro" id="IPR000056">
    <property type="entry name" value="Ribul_P_3_epim-like"/>
</dbReference>
<dbReference type="InterPro" id="IPR011060">
    <property type="entry name" value="RibuloseP-bd_barrel"/>
</dbReference>
<organism evidence="3 4">
    <name type="scientific">Durusdinium trenchii</name>
    <dbReference type="NCBI Taxonomy" id="1381693"/>
    <lineage>
        <taxon>Eukaryota</taxon>
        <taxon>Sar</taxon>
        <taxon>Alveolata</taxon>
        <taxon>Dinophyceae</taxon>
        <taxon>Suessiales</taxon>
        <taxon>Symbiodiniaceae</taxon>
        <taxon>Durusdinium</taxon>
    </lineage>
</organism>
<name>A0ABP0SVF6_9DINO</name>
<dbReference type="CDD" id="cd00429">
    <property type="entry name" value="RPE"/>
    <property type="match status" value="1"/>
</dbReference>
<dbReference type="EMBL" id="CAXAMN010028350">
    <property type="protein sequence ID" value="CAK9116204.1"/>
    <property type="molecule type" value="Genomic_DNA"/>
</dbReference>
<dbReference type="InterPro" id="IPR013785">
    <property type="entry name" value="Aldolase_TIM"/>
</dbReference>
<keyword evidence="1" id="KW-0479">Metal-binding</keyword>
<evidence type="ECO:0000313" key="4">
    <source>
        <dbReference type="Proteomes" id="UP001642484"/>
    </source>
</evidence>
<sequence>MLYPRKMVEFSAHGFGWDFPTLAPSFVFVRNVQSQSLRICRHRLQFARIACTQQMFSSHVAGPLPMRCALVPHDAWPSTPPERRVQSTAPSRKTRVCGNCRPHWWVFTGLACWKRSRVRSARLRRSVSDFEGFPHSLDYGLYFFGAGNVCEKYRPGEPNAYFLDDRDVLIYVHGWEVDRLRQKYRETFHWKSNEPRFGLDFDLALPWLTRRWNVGIFYWDMFSDEDWLPDAEAKIWTAEGPRGLPRSSMRMRYRTASGDFKASSISQSCADLLASQLQQLPLKSSRKLRLAGHSLGSPLVIAAAAQAFAAGSAAGSLRIALLDPYWSRRVPLVNPQSYMRRPATRTTAQESLDLAMLLAEQDVPFEIYYSCPMMTQLPLVADDLPARRLVSARRAAVVHYDASYQGLDFEAQHLLAPNLYLHSMKMRHIYLFRVLRLCLALLAVKVCWMPYDGWRIAFAFLPPRHWPTMLAAAPGPAPKVRVGPSVLAGDLSMLAKETRRVLRAGADFVHLDVFDGNWVKGAFTFGPMVVKALRAHEPSAYLDVHLCVTQPAQYLEELAKAGASRVLLHFEALGSVHVAKAAAQLAHQLGLEVGLALAPQTSVSREVLEAAEGFDVVLCMTVPPGFGGQAFMPEVLPKLRELRETFPGKSLEVDGGVTVRTAALAAAAGANEAVAGSAVFGAKDLRKSIRRGLDGRLAGAGAGAGEIWRKGWKRSGKMDVLKQLRRSGRCCIALFFGGGNPFWLSV</sequence>
<evidence type="ECO:0000256" key="2">
    <source>
        <dbReference type="ARBA" id="ARBA00023235"/>
    </source>
</evidence>
<reference evidence="3 4" key="1">
    <citation type="submission" date="2024-02" db="EMBL/GenBank/DDBJ databases">
        <authorList>
            <person name="Chen Y."/>
            <person name="Shah S."/>
            <person name="Dougan E. K."/>
            <person name="Thang M."/>
            <person name="Chan C."/>
        </authorList>
    </citation>
    <scope>NUCLEOTIDE SEQUENCE [LARGE SCALE GENOMIC DNA]</scope>
</reference>
<evidence type="ECO:0000256" key="1">
    <source>
        <dbReference type="ARBA" id="ARBA00022723"/>
    </source>
</evidence>
<dbReference type="InterPro" id="IPR029058">
    <property type="entry name" value="AB_hydrolase_fold"/>
</dbReference>
<keyword evidence="2" id="KW-0413">Isomerase</keyword>
<dbReference type="Pfam" id="PF00834">
    <property type="entry name" value="Ribul_P_3_epim"/>
    <property type="match status" value="1"/>
</dbReference>
<dbReference type="SUPFAM" id="SSF51366">
    <property type="entry name" value="Ribulose-phoshate binding barrel"/>
    <property type="match status" value="1"/>
</dbReference>
<accession>A0ABP0SVF6</accession>
<dbReference type="PANTHER" id="PTHR11749">
    <property type="entry name" value="RIBULOSE-5-PHOSPHATE-3-EPIMERASE"/>
    <property type="match status" value="1"/>
</dbReference>
<evidence type="ECO:0008006" key="5">
    <source>
        <dbReference type="Google" id="ProtNLM"/>
    </source>
</evidence>
<proteinExistence type="predicted"/>
<gene>
    <name evidence="3" type="ORF">CCMP2556_LOCUS53852</name>
</gene>
<comment type="caution">
    <text evidence="3">The sequence shown here is derived from an EMBL/GenBank/DDBJ whole genome shotgun (WGS) entry which is preliminary data.</text>
</comment>
<dbReference type="Gene3D" id="3.20.20.70">
    <property type="entry name" value="Aldolase class I"/>
    <property type="match status" value="1"/>
</dbReference>